<dbReference type="Proteomes" id="UP001152622">
    <property type="component" value="Chromosome 6"/>
</dbReference>
<evidence type="ECO:0000256" key="2">
    <source>
        <dbReference type="SAM" id="Phobius"/>
    </source>
</evidence>
<keyword evidence="5" id="KW-1185">Reference proteome</keyword>
<reference evidence="4" key="1">
    <citation type="journal article" date="2023" name="Science">
        <title>Genome structures resolve the early diversification of teleost fishes.</title>
        <authorList>
            <person name="Parey E."/>
            <person name="Louis A."/>
            <person name="Montfort J."/>
            <person name="Bouchez O."/>
            <person name="Roques C."/>
            <person name="Iampietro C."/>
            <person name="Lluch J."/>
            <person name="Castinel A."/>
            <person name="Donnadieu C."/>
            <person name="Desvignes T."/>
            <person name="Floi Bucao C."/>
            <person name="Jouanno E."/>
            <person name="Wen M."/>
            <person name="Mejri S."/>
            <person name="Dirks R."/>
            <person name="Jansen H."/>
            <person name="Henkel C."/>
            <person name="Chen W.J."/>
            <person name="Zahm M."/>
            <person name="Cabau C."/>
            <person name="Klopp C."/>
            <person name="Thompson A.W."/>
            <person name="Robinson-Rechavi M."/>
            <person name="Braasch I."/>
            <person name="Lecointre G."/>
            <person name="Bobe J."/>
            <person name="Postlethwait J.H."/>
            <person name="Berthelot C."/>
            <person name="Roest Crollius H."/>
            <person name="Guiguen Y."/>
        </authorList>
    </citation>
    <scope>NUCLEOTIDE SEQUENCE</scope>
    <source>
        <strain evidence="4">WJC10195</strain>
    </source>
</reference>
<keyword evidence="2" id="KW-0472">Membrane</keyword>
<comment type="caution">
    <text evidence="4">The sequence shown here is derived from an EMBL/GenBank/DDBJ whole genome shotgun (WGS) entry which is preliminary data.</text>
</comment>
<evidence type="ECO:0000256" key="3">
    <source>
        <dbReference type="SAM" id="SignalP"/>
    </source>
</evidence>
<name>A0A9Q1FCF5_SYNKA</name>
<protein>
    <submittedName>
        <fullName evidence="4">Uncharacterized protein</fullName>
    </submittedName>
</protein>
<gene>
    <name evidence="4" type="ORF">SKAU_G00182770</name>
</gene>
<feature type="coiled-coil region" evidence="1">
    <location>
        <begin position="352"/>
        <end position="386"/>
    </location>
</feature>
<feature type="chain" id="PRO_5040451163" evidence="3">
    <location>
        <begin position="21"/>
        <end position="508"/>
    </location>
</feature>
<keyword evidence="2" id="KW-1133">Transmembrane helix</keyword>
<accession>A0A9Q1FCF5</accession>
<keyword evidence="1" id="KW-0175">Coiled coil</keyword>
<evidence type="ECO:0000313" key="5">
    <source>
        <dbReference type="Proteomes" id="UP001152622"/>
    </source>
</evidence>
<proteinExistence type="predicted"/>
<feature type="transmembrane region" description="Helical" evidence="2">
    <location>
        <begin position="321"/>
        <end position="344"/>
    </location>
</feature>
<sequence>MAWIIAWIILTFTLIFQSAGIPQFGNNTCHVSVYRGEEQNSFDTDLANLVGLGPGLGNPNRPSEINSEAFVEETSFARGSRGLKSLSSADGLIENGPADKCSRPGFAALKRFFRQTLERVSAYVREETSFARGSGSLKSPSSADGLIENGPADKCSKSRFVTMIRFFRRTLERFSAYVRELVSQLVFGLGTRDQTRPREIHFSDKHEALLEIENGPADKYSKSRFVAIICFFRRTLERFSTYVREEISFGPGRRFLKFLYSADGRIENGPADKSSRPGFAALKLLLYKTMERFYAYLRDLIGILAEEWQLDTALQGWNCRVLAILASVEAAIIIVTFFIAQCFVNYQNCKKLQEEQKQTRSVERKVKDLELELEIYEREWANQERELIIVHNLLDTINSKCQERKHSLAQKQTGEREDARIIKAQESSKWYKRKMKEKHQTNLVSIQEASLSLDIRETEKICKLLSQVKTTLLEMLFKDQSLTAEQEVLKVKFPAPRKERRGAQTDAD</sequence>
<keyword evidence="2" id="KW-0812">Transmembrane</keyword>
<evidence type="ECO:0000313" key="4">
    <source>
        <dbReference type="EMBL" id="KAJ8355483.1"/>
    </source>
</evidence>
<dbReference type="AlphaFoldDB" id="A0A9Q1FCF5"/>
<organism evidence="4 5">
    <name type="scientific">Synaphobranchus kaupii</name>
    <name type="common">Kaup's arrowtooth eel</name>
    <dbReference type="NCBI Taxonomy" id="118154"/>
    <lineage>
        <taxon>Eukaryota</taxon>
        <taxon>Metazoa</taxon>
        <taxon>Chordata</taxon>
        <taxon>Craniata</taxon>
        <taxon>Vertebrata</taxon>
        <taxon>Euteleostomi</taxon>
        <taxon>Actinopterygii</taxon>
        <taxon>Neopterygii</taxon>
        <taxon>Teleostei</taxon>
        <taxon>Anguilliformes</taxon>
        <taxon>Synaphobranchidae</taxon>
        <taxon>Synaphobranchus</taxon>
    </lineage>
</organism>
<evidence type="ECO:0000256" key="1">
    <source>
        <dbReference type="SAM" id="Coils"/>
    </source>
</evidence>
<dbReference type="EMBL" id="JAINUF010000006">
    <property type="protein sequence ID" value="KAJ8355483.1"/>
    <property type="molecule type" value="Genomic_DNA"/>
</dbReference>
<feature type="signal peptide" evidence="3">
    <location>
        <begin position="1"/>
        <end position="20"/>
    </location>
</feature>
<keyword evidence="3" id="KW-0732">Signal</keyword>